<dbReference type="GO" id="GO:0036064">
    <property type="term" value="C:ciliary basal body"/>
    <property type="evidence" value="ECO:0007669"/>
    <property type="project" value="TreeGrafter"/>
</dbReference>
<dbReference type="GO" id="GO:0045022">
    <property type="term" value="P:early endosome to late endosome transport"/>
    <property type="evidence" value="ECO:0007669"/>
    <property type="project" value="TreeGrafter"/>
</dbReference>
<evidence type="ECO:0000256" key="1">
    <source>
        <dbReference type="ARBA" id="ARBA00023054"/>
    </source>
</evidence>
<keyword evidence="1 2" id="KW-0175">Coiled coil</keyword>
<feature type="region of interest" description="Disordered" evidence="3">
    <location>
        <begin position="1"/>
        <end position="22"/>
    </location>
</feature>
<accession>A0A6I9Z5J9</accession>
<proteinExistence type="predicted"/>
<dbReference type="PANTHER" id="PTHR21502:SF7">
    <property type="entry name" value="RAB-INTERACTING LYSOSOMAL PROTEIN"/>
    <property type="match status" value="1"/>
</dbReference>
<evidence type="ECO:0000313" key="6">
    <source>
        <dbReference type="RefSeq" id="XP_013931130.1"/>
    </source>
</evidence>
<dbReference type="InterPro" id="IPR051241">
    <property type="entry name" value="DZIP_RILPL"/>
</dbReference>
<dbReference type="Pfam" id="PF11461">
    <property type="entry name" value="RILP"/>
    <property type="match status" value="1"/>
</dbReference>
<dbReference type="OrthoDB" id="10069524at2759"/>
<dbReference type="GO" id="GO:0046983">
    <property type="term" value="F:protein dimerization activity"/>
    <property type="evidence" value="ECO:0007669"/>
    <property type="project" value="InterPro"/>
</dbReference>
<dbReference type="RefSeq" id="XP_013931130.1">
    <property type="nucleotide sequence ID" value="XM_014075655.1"/>
</dbReference>
<feature type="coiled-coil region" evidence="2">
    <location>
        <begin position="56"/>
        <end position="90"/>
    </location>
</feature>
<feature type="domain" description="RH2" evidence="4">
    <location>
        <begin position="136"/>
        <end position="212"/>
    </location>
</feature>
<dbReference type="Proteomes" id="UP000504617">
    <property type="component" value="Unplaced"/>
</dbReference>
<dbReference type="GeneID" id="106556678"/>
<feature type="region of interest" description="Disordered" evidence="3">
    <location>
        <begin position="95"/>
        <end position="140"/>
    </location>
</feature>
<dbReference type="AlphaFoldDB" id="A0A6I9Z5J9"/>
<evidence type="ECO:0000256" key="2">
    <source>
        <dbReference type="SAM" id="Coils"/>
    </source>
</evidence>
<gene>
    <name evidence="6" type="primary">LOC106556678</name>
</gene>
<dbReference type="GO" id="GO:0005764">
    <property type="term" value="C:lysosome"/>
    <property type="evidence" value="ECO:0007669"/>
    <property type="project" value="TreeGrafter"/>
</dbReference>
<dbReference type="KEGG" id="tsr:106556678"/>
<dbReference type="PANTHER" id="PTHR21502">
    <property type="entry name" value="ZINC FINGER PROTEIN DZIP1"/>
    <property type="match status" value="1"/>
</dbReference>
<dbReference type="SUPFAM" id="SSF161256">
    <property type="entry name" value="RILP dimerisation region"/>
    <property type="match status" value="1"/>
</dbReference>
<dbReference type="InterPro" id="IPR034744">
    <property type="entry name" value="RH2"/>
</dbReference>
<dbReference type="Gene3D" id="6.10.230.10">
    <property type="match status" value="1"/>
</dbReference>
<dbReference type="GO" id="GO:0060271">
    <property type="term" value="P:cilium assembly"/>
    <property type="evidence" value="ECO:0007669"/>
    <property type="project" value="TreeGrafter"/>
</dbReference>
<name>A0A6I9Z5J9_9SAUR</name>
<sequence>MAKPKGQSHKAVFCPAPDGPGRQERELMLQLKEVVDRQRDKIRAQDHEIQRKACDTEALQEQLSRFMTMNENLRRKLAAVQVQLRSALERKGEAEALWEAERPGRAAEPARTGSPTEREEGDVGGATVPPEHPPDQRSFSKEELEQILQERNELKTSLFLVEEELAYYQRSVGLPGYEVGGASLLTDPWQPHNCLCCRRAGLILVGRPTFVF</sequence>
<evidence type="ECO:0000259" key="4">
    <source>
        <dbReference type="PROSITE" id="PS51777"/>
    </source>
</evidence>
<dbReference type="GO" id="GO:0031267">
    <property type="term" value="F:small GTPase binding"/>
    <property type="evidence" value="ECO:0007669"/>
    <property type="project" value="TreeGrafter"/>
</dbReference>
<keyword evidence="5" id="KW-1185">Reference proteome</keyword>
<dbReference type="GO" id="GO:0051959">
    <property type="term" value="F:dynein light intermediate chain binding"/>
    <property type="evidence" value="ECO:0007669"/>
    <property type="project" value="TreeGrafter"/>
</dbReference>
<protein>
    <submittedName>
        <fullName evidence="6">Rab-interacting lysosomal protein-like</fullName>
    </submittedName>
</protein>
<dbReference type="PROSITE" id="PS51777">
    <property type="entry name" value="RH2"/>
    <property type="match status" value="1"/>
</dbReference>
<dbReference type="InterPro" id="IPR021563">
    <property type="entry name" value="RILP_dimer"/>
</dbReference>
<evidence type="ECO:0000256" key="3">
    <source>
        <dbReference type="SAM" id="MobiDB-lite"/>
    </source>
</evidence>
<feature type="compositionally biased region" description="Basic and acidic residues" evidence="3">
    <location>
        <begin position="95"/>
        <end position="105"/>
    </location>
</feature>
<evidence type="ECO:0000313" key="5">
    <source>
        <dbReference type="Proteomes" id="UP000504617"/>
    </source>
</evidence>
<organism evidence="5 6">
    <name type="scientific">Thamnophis sirtalis</name>
    <dbReference type="NCBI Taxonomy" id="35019"/>
    <lineage>
        <taxon>Eukaryota</taxon>
        <taxon>Metazoa</taxon>
        <taxon>Chordata</taxon>
        <taxon>Craniata</taxon>
        <taxon>Vertebrata</taxon>
        <taxon>Euteleostomi</taxon>
        <taxon>Lepidosauria</taxon>
        <taxon>Squamata</taxon>
        <taxon>Bifurcata</taxon>
        <taxon>Unidentata</taxon>
        <taxon>Episquamata</taxon>
        <taxon>Toxicofera</taxon>
        <taxon>Serpentes</taxon>
        <taxon>Colubroidea</taxon>
        <taxon>Colubridae</taxon>
        <taxon>Natricinae</taxon>
        <taxon>Thamnophis</taxon>
    </lineage>
</organism>
<reference evidence="6" key="1">
    <citation type="submission" date="2025-08" db="UniProtKB">
        <authorList>
            <consortium name="RefSeq"/>
        </authorList>
    </citation>
    <scope>IDENTIFICATION</scope>
    <source>
        <tissue evidence="6">Skeletal muscle</tissue>
    </source>
</reference>